<organism evidence="1 2">
    <name type="scientific">Rhodococcus triatomae</name>
    <dbReference type="NCBI Taxonomy" id="300028"/>
    <lineage>
        <taxon>Bacteria</taxon>
        <taxon>Bacillati</taxon>
        <taxon>Actinomycetota</taxon>
        <taxon>Actinomycetes</taxon>
        <taxon>Mycobacteriales</taxon>
        <taxon>Nocardiaceae</taxon>
        <taxon>Rhodococcus</taxon>
    </lineage>
</organism>
<accession>A0A1G8NA71</accession>
<keyword evidence="2" id="KW-1185">Reference proteome</keyword>
<dbReference type="AlphaFoldDB" id="A0A1G8NA71"/>
<proteinExistence type="predicted"/>
<sequence length="181" mass="17177">MPHASSSDRSSFSFRLGSSLGRRLTRTVATAMVGLGLAAGAALVGTGVAQAAPVSCVSPPSENDIQVADTASCGAKATDGGVVHSWATDTGTAVGTANGPGSANTVATGFGTALAASNSGGNAYALALGGGIALSGAEQGATTLAVAGWGSGATANSLGVDCTGALSLAVNLQTGQFCAMR</sequence>
<dbReference type="InterPro" id="IPR046652">
    <property type="entry name" value="DUF6764"/>
</dbReference>
<dbReference type="Pfam" id="PF20550">
    <property type="entry name" value="DUF6764"/>
    <property type="match status" value="1"/>
</dbReference>
<dbReference type="RefSeq" id="WP_174561875.1">
    <property type="nucleotide sequence ID" value="NZ_CP048813.1"/>
</dbReference>
<evidence type="ECO:0000313" key="1">
    <source>
        <dbReference type="EMBL" id="SDI77015.1"/>
    </source>
</evidence>
<evidence type="ECO:0008006" key="3">
    <source>
        <dbReference type="Google" id="ProtNLM"/>
    </source>
</evidence>
<reference evidence="1 2" key="1">
    <citation type="submission" date="2016-10" db="EMBL/GenBank/DDBJ databases">
        <authorList>
            <person name="de Groot N.N."/>
        </authorList>
    </citation>
    <scope>NUCLEOTIDE SEQUENCE [LARGE SCALE GENOMIC DNA]</scope>
    <source>
        <strain evidence="1 2">DSM 44892</strain>
    </source>
</reference>
<name>A0A1G8NA71_9NOCA</name>
<dbReference type="Proteomes" id="UP000183263">
    <property type="component" value="Unassembled WGS sequence"/>
</dbReference>
<dbReference type="EMBL" id="FNDN01000011">
    <property type="protein sequence ID" value="SDI77015.1"/>
    <property type="molecule type" value="Genomic_DNA"/>
</dbReference>
<evidence type="ECO:0000313" key="2">
    <source>
        <dbReference type="Proteomes" id="UP000183263"/>
    </source>
</evidence>
<gene>
    <name evidence="1" type="ORF">SAMN05444695_1113</name>
</gene>
<protein>
    <recommendedName>
        <fullName evidence="3">Protein kinase</fullName>
    </recommendedName>
</protein>